<keyword evidence="6" id="KW-0479">Metal-binding</keyword>
<dbReference type="GO" id="GO:0005524">
    <property type="term" value="F:ATP binding"/>
    <property type="evidence" value="ECO:0007669"/>
    <property type="project" value="UniProtKB-KW"/>
</dbReference>
<evidence type="ECO:0000256" key="6">
    <source>
        <dbReference type="ARBA" id="ARBA00022723"/>
    </source>
</evidence>
<feature type="region of interest" description="Disordered" evidence="13">
    <location>
        <begin position="164"/>
        <end position="184"/>
    </location>
</feature>
<dbReference type="SUPFAM" id="SSF56784">
    <property type="entry name" value="HAD-like"/>
    <property type="match status" value="1"/>
</dbReference>
<sequence length="608" mass="66154">MPGIRSGIFIDGVCMQERGSSGRVLMRASRAGTATAAVAAPAFAPAVTASAHVGRRRSSSMTGRSAAAAPQEWRIRRRACSSCVASGPSQIASRRPVQAARPPGGQQELRRASAASGGKLLSTGALAASTSTDAAGPPAGGQHGPAPRVGRACRPVFVPSAIAHPGKPQFTTQDSGVPDSLTGAFGSLEQATGQEQQTAARSATPSVCYWQLLQYVEEETGMAGRACSLTDTGLLRRKGHLKEQDAFIDLIRTMHSTHTIEEVMSKMDLWIAEHRTDPRHSRLRRLLPHVGNFFTPLNLRGALRQYDAVFNISNRKYIPPNFAEVRHIVNIAQVRASAPCLRLVTFDADGTLHADGHHVGHDAEIISQVVALMMRGVDVAIVTHEGYPGEPHKFEQRLSGLLNWFREHALPPEVTRRFFVMGGCNYLLRVDPHTYHLEFLPDAEWQLPQMRSWGEGNAASRLLDVATDVLTECVARHKLPCKFVRKAHAVGVVPTVHTIYEVLEDIALTLQVQIPESSVPFCACNSGNDVFVDIGNKSLGLEALMLYTGAQPDETLHVGDRFTLSGNDAAAREKCSVLWVASPEETCFFNRMLLSDMAKHRYAQAYIE</sequence>
<protein>
    <recommendedName>
        <fullName evidence="5">IMP-specific 5'-nucleotidase 1</fullName>
        <ecNumber evidence="4">3.1.3.99</ecNumber>
    </recommendedName>
</protein>
<dbReference type="GO" id="GO:0071590">
    <property type="term" value="P:nicotinamide riboside biosynthetic process"/>
    <property type="evidence" value="ECO:0007669"/>
    <property type="project" value="TreeGrafter"/>
</dbReference>
<evidence type="ECO:0000256" key="8">
    <source>
        <dbReference type="ARBA" id="ARBA00022801"/>
    </source>
</evidence>
<accession>A0A7R9V7K8</accession>
<evidence type="ECO:0000256" key="10">
    <source>
        <dbReference type="ARBA" id="ARBA00022842"/>
    </source>
</evidence>
<feature type="region of interest" description="Disordered" evidence="13">
    <location>
        <begin position="85"/>
        <end position="117"/>
    </location>
</feature>
<proteinExistence type="inferred from homology"/>
<evidence type="ECO:0000256" key="4">
    <source>
        <dbReference type="ARBA" id="ARBA00012894"/>
    </source>
</evidence>
<keyword evidence="7" id="KW-0547">Nucleotide-binding</keyword>
<evidence type="ECO:0000256" key="12">
    <source>
        <dbReference type="ARBA" id="ARBA00047413"/>
    </source>
</evidence>
<keyword evidence="11" id="KW-0546">Nucleotide metabolism</keyword>
<gene>
    <name evidence="14" type="ORF">CEUR00632_LOCUS7403</name>
</gene>
<name>A0A7R9V7K8_9CHLO</name>
<dbReference type="GO" id="GO:0071592">
    <property type="term" value="P:nicotinic acid riboside biosynthetic process"/>
    <property type="evidence" value="ECO:0007669"/>
    <property type="project" value="TreeGrafter"/>
</dbReference>
<evidence type="ECO:0000256" key="5">
    <source>
        <dbReference type="ARBA" id="ARBA00015544"/>
    </source>
</evidence>
<dbReference type="EC" id="3.1.3.99" evidence="4"/>
<evidence type="ECO:0000256" key="7">
    <source>
        <dbReference type="ARBA" id="ARBA00022741"/>
    </source>
</evidence>
<comment type="catalytic activity">
    <reaction evidence="12">
        <text>IMP + H2O = inosine + phosphate</text>
        <dbReference type="Rhea" id="RHEA:27718"/>
        <dbReference type="ChEBI" id="CHEBI:15377"/>
        <dbReference type="ChEBI" id="CHEBI:17596"/>
        <dbReference type="ChEBI" id="CHEBI:43474"/>
        <dbReference type="ChEBI" id="CHEBI:58053"/>
        <dbReference type="EC" id="3.1.3.99"/>
    </reaction>
</comment>
<evidence type="ECO:0000256" key="2">
    <source>
        <dbReference type="ARBA" id="ARBA00005307"/>
    </source>
</evidence>
<dbReference type="AlphaFoldDB" id="A0A7R9V7K8"/>
<organism evidence="14">
    <name type="scientific">Chlamydomonas euryale</name>
    <dbReference type="NCBI Taxonomy" id="1486919"/>
    <lineage>
        <taxon>Eukaryota</taxon>
        <taxon>Viridiplantae</taxon>
        <taxon>Chlorophyta</taxon>
        <taxon>core chlorophytes</taxon>
        <taxon>Chlorophyceae</taxon>
        <taxon>CS clade</taxon>
        <taxon>Chlamydomonadales</taxon>
        <taxon>Chlamydomonadaceae</taxon>
        <taxon>Chlamydomonas</taxon>
    </lineage>
</organism>
<dbReference type="PANTHER" id="PTHR28213:SF1">
    <property type="entry name" value="IMP-SPECIFIC 5'-NUCLEOTIDASE 1"/>
    <property type="match status" value="1"/>
</dbReference>
<evidence type="ECO:0000256" key="1">
    <source>
        <dbReference type="ARBA" id="ARBA00001946"/>
    </source>
</evidence>
<keyword evidence="10" id="KW-0460">Magnesium</keyword>
<evidence type="ECO:0000256" key="13">
    <source>
        <dbReference type="SAM" id="MobiDB-lite"/>
    </source>
</evidence>
<dbReference type="EMBL" id="HBEC01015888">
    <property type="protein sequence ID" value="CAD8287364.1"/>
    <property type="molecule type" value="Transcribed_RNA"/>
</dbReference>
<dbReference type="GO" id="GO:0009117">
    <property type="term" value="P:nucleotide metabolic process"/>
    <property type="evidence" value="ECO:0007669"/>
    <property type="project" value="UniProtKB-KW"/>
</dbReference>
<feature type="compositionally biased region" description="Low complexity" evidence="13">
    <location>
        <begin position="59"/>
        <end position="69"/>
    </location>
</feature>
<dbReference type="GO" id="GO:0008253">
    <property type="term" value="F:5'-nucleotidase activity"/>
    <property type="evidence" value="ECO:0007669"/>
    <property type="project" value="InterPro"/>
</dbReference>
<dbReference type="Pfam" id="PF06437">
    <property type="entry name" value="ISN1"/>
    <property type="match status" value="1"/>
</dbReference>
<dbReference type="InterPro" id="IPR009453">
    <property type="entry name" value="ISN1"/>
</dbReference>
<evidence type="ECO:0000256" key="11">
    <source>
        <dbReference type="ARBA" id="ARBA00023080"/>
    </source>
</evidence>
<evidence type="ECO:0000256" key="3">
    <source>
        <dbReference type="ARBA" id="ARBA00011881"/>
    </source>
</evidence>
<feature type="region of interest" description="Disordered" evidence="13">
    <location>
        <begin position="130"/>
        <end position="151"/>
    </location>
</feature>
<evidence type="ECO:0000256" key="9">
    <source>
        <dbReference type="ARBA" id="ARBA00022840"/>
    </source>
</evidence>
<keyword evidence="8" id="KW-0378">Hydrolase</keyword>
<dbReference type="InterPro" id="IPR036412">
    <property type="entry name" value="HAD-like_sf"/>
</dbReference>
<feature type="region of interest" description="Disordered" evidence="13">
    <location>
        <begin position="53"/>
        <end position="72"/>
    </location>
</feature>
<keyword evidence="9" id="KW-0067">ATP-binding</keyword>
<dbReference type="GO" id="GO:0006190">
    <property type="term" value="P:inosine salvage"/>
    <property type="evidence" value="ECO:0007669"/>
    <property type="project" value="InterPro"/>
</dbReference>
<comment type="subunit">
    <text evidence="3">Homotetramer.</text>
</comment>
<comment type="similarity">
    <text evidence="2">Belongs to the ISN1 family.</text>
</comment>
<dbReference type="PANTHER" id="PTHR28213">
    <property type="entry name" value="IMP-SPECIFIC 5'-NUCLEOTIDASE 1"/>
    <property type="match status" value="1"/>
</dbReference>
<dbReference type="GO" id="GO:0000287">
    <property type="term" value="F:magnesium ion binding"/>
    <property type="evidence" value="ECO:0007669"/>
    <property type="project" value="InterPro"/>
</dbReference>
<evidence type="ECO:0000313" key="14">
    <source>
        <dbReference type="EMBL" id="CAD8287364.1"/>
    </source>
</evidence>
<reference evidence="14" key="1">
    <citation type="submission" date="2021-01" db="EMBL/GenBank/DDBJ databases">
        <authorList>
            <person name="Corre E."/>
            <person name="Pelletier E."/>
            <person name="Niang G."/>
            <person name="Scheremetjew M."/>
            <person name="Finn R."/>
            <person name="Kale V."/>
            <person name="Holt S."/>
            <person name="Cochrane G."/>
            <person name="Meng A."/>
            <person name="Brown T."/>
            <person name="Cohen L."/>
        </authorList>
    </citation>
    <scope>NUCLEOTIDE SEQUENCE</scope>
    <source>
        <strain evidence="14">CCMP219</strain>
    </source>
</reference>
<comment type="cofactor">
    <cofactor evidence="1">
        <name>Mg(2+)</name>
        <dbReference type="ChEBI" id="CHEBI:18420"/>
    </cofactor>
</comment>